<dbReference type="PATRIC" id="fig|935700.4.peg.4169"/>
<dbReference type="SUPFAM" id="SSF53335">
    <property type="entry name" value="S-adenosyl-L-methionine-dependent methyltransferases"/>
    <property type="match status" value="1"/>
</dbReference>
<dbReference type="Proteomes" id="UP000032232">
    <property type="component" value="Unassembled WGS sequence"/>
</dbReference>
<evidence type="ECO:0000313" key="2">
    <source>
        <dbReference type="Proteomes" id="UP000032232"/>
    </source>
</evidence>
<evidence type="ECO:0000313" key="1">
    <source>
        <dbReference type="EMBL" id="KIT14251.1"/>
    </source>
</evidence>
<gene>
    <name evidence="1" type="ORF">jaqu_40450</name>
</gene>
<dbReference type="EMBL" id="JYFE01000081">
    <property type="protein sequence ID" value="KIT14251.1"/>
    <property type="molecule type" value="Genomic_DNA"/>
</dbReference>
<dbReference type="InterPro" id="IPR029063">
    <property type="entry name" value="SAM-dependent_MTases_sf"/>
</dbReference>
<proteinExistence type="predicted"/>
<reference evidence="1 2" key="1">
    <citation type="submission" date="2015-02" db="EMBL/GenBank/DDBJ databases">
        <title>Genome Sequence of Jannaschia aquimarina DSM28248, a member of the Roseobacter clade.</title>
        <authorList>
            <person name="Voget S."/>
            <person name="Daniel R."/>
        </authorList>
    </citation>
    <scope>NUCLEOTIDE SEQUENCE [LARGE SCALE GENOMIC DNA]</scope>
    <source>
        <strain evidence="1 2">GSW-M26</strain>
    </source>
</reference>
<dbReference type="AlphaFoldDB" id="A0A0D1EBH8"/>
<accession>A0A0D1EBH8</accession>
<dbReference type="Gene3D" id="3.40.50.150">
    <property type="entry name" value="Vaccinia Virus protein VP39"/>
    <property type="match status" value="1"/>
</dbReference>
<protein>
    <recommendedName>
        <fullName evidence="3">FkbM family methyltransferase</fullName>
    </recommendedName>
</protein>
<evidence type="ECO:0008006" key="3">
    <source>
        <dbReference type="Google" id="ProtNLM"/>
    </source>
</evidence>
<sequence>MSDPDAGRFALRGVKLSIPRALLSERMLEAFQSGKYEALEARYLHCFLRDGDRLLELGGGVGYLSALAGKTVNLDACCVVEANPVLCETIRDTHRRNGFDYEVINALACPPSDDDAETAAFYLRKNFWGSSLDGSAAYEKKIEIAKLDLQKLIDRFAPTVIICDIEGAEVDLVPATDFRGVERLYFELHKSQTGKEGIARLFKALHAQGFGYDPDNSVGAVVLFERL</sequence>
<comment type="caution">
    <text evidence="1">The sequence shown here is derived from an EMBL/GenBank/DDBJ whole genome shotgun (WGS) entry which is preliminary data.</text>
</comment>
<name>A0A0D1EBH8_9RHOB</name>
<organism evidence="1 2">
    <name type="scientific">Jannaschia aquimarina</name>
    <dbReference type="NCBI Taxonomy" id="935700"/>
    <lineage>
        <taxon>Bacteria</taxon>
        <taxon>Pseudomonadati</taxon>
        <taxon>Pseudomonadota</taxon>
        <taxon>Alphaproteobacteria</taxon>
        <taxon>Rhodobacterales</taxon>
        <taxon>Roseobacteraceae</taxon>
        <taxon>Jannaschia</taxon>
    </lineage>
</organism>
<dbReference type="STRING" id="935700.jaqu_40450"/>
<keyword evidence="2" id="KW-1185">Reference proteome</keyword>